<reference evidence="3 4" key="2">
    <citation type="submission" date="2020-06" db="EMBL/GenBank/DDBJ databases">
        <title>Antribacter stalactiti gen. nov., sp. nov., a new member of the family Nacardiaceae isolated from a cave.</title>
        <authorList>
            <person name="Kim I.S."/>
        </authorList>
    </citation>
    <scope>NUCLEOTIDE SEQUENCE [LARGE SCALE GENOMIC DNA]</scope>
    <source>
        <strain evidence="3 4">YC2-7</strain>
    </source>
</reference>
<reference evidence="3 4" key="1">
    <citation type="submission" date="2019-05" db="EMBL/GenBank/DDBJ databases">
        <authorList>
            <person name="Lee S.D."/>
        </authorList>
    </citation>
    <scope>NUCLEOTIDE SEQUENCE [LARGE SCALE GENOMIC DNA]</scope>
    <source>
        <strain evidence="3 4">YC2-7</strain>
    </source>
</reference>
<proteinExistence type="predicted"/>
<keyword evidence="4" id="KW-1185">Reference proteome</keyword>
<evidence type="ECO:0000313" key="4">
    <source>
        <dbReference type="Proteomes" id="UP000535543"/>
    </source>
</evidence>
<comment type="caution">
    <text evidence="3">The sequence shown here is derived from an EMBL/GenBank/DDBJ whole genome shotgun (WGS) entry which is preliminary data.</text>
</comment>
<gene>
    <name evidence="3" type="ORF">FGL95_08630</name>
</gene>
<dbReference type="AlphaFoldDB" id="A0A848KC40"/>
<name>A0A848KC40_9NOCA</name>
<evidence type="ECO:0000259" key="2">
    <source>
        <dbReference type="PROSITE" id="PS50234"/>
    </source>
</evidence>
<dbReference type="Gene3D" id="3.40.50.410">
    <property type="entry name" value="von Willebrand factor, type A domain"/>
    <property type="match status" value="1"/>
</dbReference>
<dbReference type="Proteomes" id="UP000535543">
    <property type="component" value="Unassembled WGS sequence"/>
</dbReference>
<dbReference type="PROSITE" id="PS51257">
    <property type="entry name" value="PROKAR_LIPOPROTEIN"/>
    <property type="match status" value="1"/>
</dbReference>
<dbReference type="PANTHER" id="PTHR10579">
    <property type="entry name" value="CALCIUM-ACTIVATED CHLORIDE CHANNEL REGULATOR"/>
    <property type="match status" value="1"/>
</dbReference>
<dbReference type="InterPro" id="IPR036465">
    <property type="entry name" value="vWFA_dom_sf"/>
</dbReference>
<dbReference type="SUPFAM" id="SSF53300">
    <property type="entry name" value="vWA-like"/>
    <property type="match status" value="1"/>
</dbReference>
<dbReference type="PROSITE" id="PS50234">
    <property type="entry name" value="VWFA"/>
    <property type="match status" value="1"/>
</dbReference>
<dbReference type="EMBL" id="VCQU01000002">
    <property type="protein sequence ID" value="NMN95098.1"/>
    <property type="molecule type" value="Genomic_DNA"/>
</dbReference>
<sequence>MPRTVASGFMSRLGSFLFALAVVALLAACSSDAGDSAVSSESASSAPAAIIAVPTVLILDASGSMTIEDAPGSRIDAARIAAVGLIDSFPGDAMVGLVTYGIGTGSSDDEKVAGCQDVKSLVGLGRLDRDRVRGEIDALRPSGYTPISLAMRRAASMLPTDGGNQAIVLVSDGEDTCGVPPCEVARELRLQHPGLSISTVGFKTDGTASEQLNCVATTTDGLFVQAANSRQLAARLLATQDTKKARESLSTKGLAGIDLGLTVGEVKRGHSDFPDVGLSGRVVVVWRDCDFTFQDGVLDSIAPHGGGRTIDGIAPGTPIAKAIELYGDPLETVDNKDGTYNLTLTADEARRAGYKFLVKDYTESKGSIAGTIATIALCRCLPPAPSRAPDPCAGVATGCAQVAEVDVDGDGTYDRVAVIATANSGKGNPTASVTVKVATAREVEEILIKVEGPLRSSSDCPGKRDQHSEPCAYDGAFLISRPRGADLVVTKCVCAGGVPTHTVITWTGNHLSILASPGDRNWPTVNYEGSYEWLSCERPGEVTESRLSPTSYAGMPNPAGGIRKSERFTYADGRWTSVGAESVPDLSADIPDFWKTLVAFKCTDQARR</sequence>
<dbReference type="PANTHER" id="PTHR10579:SF43">
    <property type="entry name" value="ZINC FINGER (C3HC4-TYPE RING FINGER) FAMILY PROTEIN"/>
    <property type="match status" value="1"/>
</dbReference>
<feature type="domain" description="VWFA" evidence="2">
    <location>
        <begin position="54"/>
        <end position="257"/>
    </location>
</feature>
<feature type="chain" id="PRO_5032862044" evidence="1">
    <location>
        <begin position="34"/>
        <end position="608"/>
    </location>
</feature>
<keyword evidence="1" id="KW-0732">Signal</keyword>
<dbReference type="InterPro" id="IPR002035">
    <property type="entry name" value="VWF_A"/>
</dbReference>
<dbReference type="Pfam" id="PF13519">
    <property type="entry name" value="VWA_2"/>
    <property type="match status" value="1"/>
</dbReference>
<dbReference type="SMART" id="SM00327">
    <property type="entry name" value="VWA"/>
    <property type="match status" value="1"/>
</dbReference>
<accession>A0A848KC40</accession>
<evidence type="ECO:0000256" key="1">
    <source>
        <dbReference type="SAM" id="SignalP"/>
    </source>
</evidence>
<organism evidence="3 4">
    <name type="scientific">Antrihabitans stalactiti</name>
    <dbReference type="NCBI Taxonomy" id="2584121"/>
    <lineage>
        <taxon>Bacteria</taxon>
        <taxon>Bacillati</taxon>
        <taxon>Actinomycetota</taxon>
        <taxon>Actinomycetes</taxon>
        <taxon>Mycobacteriales</taxon>
        <taxon>Nocardiaceae</taxon>
        <taxon>Antrihabitans</taxon>
    </lineage>
</organism>
<dbReference type="InterPro" id="IPR051266">
    <property type="entry name" value="CLCR"/>
</dbReference>
<protein>
    <submittedName>
        <fullName evidence="3">VWA domain-containing protein</fullName>
    </submittedName>
</protein>
<feature type="signal peptide" evidence="1">
    <location>
        <begin position="1"/>
        <end position="33"/>
    </location>
</feature>
<evidence type="ECO:0000313" key="3">
    <source>
        <dbReference type="EMBL" id="NMN95098.1"/>
    </source>
</evidence>